<keyword evidence="3" id="KW-0489">Methyltransferase</keyword>
<dbReference type="Proteomes" id="UP000315540">
    <property type="component" value="Unassembled WGS sequence"/>
</dbReference>
<keyword evidence="1 3" id="KW-0808">Transferase</keyword>
<protein>
    <submittedName>
        <fullName evidence="3">Methyltransferase domain-containing protein</fullName>
    </submittedName>
</protein>
<proteinExistence type="predicted"/>
<dbReference type="GO" id="GO:0032259">
    <property type="term" value="P:methylation"/>
    <property type="evidence" value="ECO:0007669"/>
    <property type="project" value="UniProtKB-KW"/>
</dbReference>
<reference evidence="3 4" key="1">
    <citation type="submission" date="2019-06" db="EMBL/GenBank/DDBJ databases">
        <authorList>
            <person name="Meng X."/>
        </authorList>
    </citation>
    <scope>NUCLEOTIDE SEQUENCE [LARGE SCALE GENOMIC DNA]</scope>
    <source>
        <strain evidence="3 4">M625</strain>
    </source>
</reference>
<dbReference type="InterPro" id="IPR029063">
    <property type="entry name" value="SAM-dependent_MTases_sf"/>
</dbReference>
<dbReference type="InterPro" id="IPR041698">
    <property type="entry name" value="Methyltransf_25"/>
</dbReference>
<dbReference type="AlphaFoldDB" id="A0A504JDR3"/>
<dbReference type="GO" id="GO:0008168">
    <property type="term" value="F:methyltransferase activity"/>
    <property type="evidence" value="ECO:0007669"/>
    <property type="project" value="UniProtKB-KW"/>
</dbReference>
<accession>A0A504JDR3</accession>
<evidence type="ECO:0000259" key="2">
    <source>
        <dbReference type="Pfam" id="PF13649"/>
    </source>
</evidence>
<organism evidence="3 4">
    <name type="scientific">Aquimarina algicola</name>
    <dbReference type="NCBI Taxonomy" id="2589995"/>
    <lineage>
        <taxon>Bacteria</taxon>
        <taxon>Pseudomonadati</taxon>
        <taxon>Bacteroidota</taxon>
        <taxon>Flavobacteriia</taxon>
        <taxon>Flavobacteriales</taxon>
        <taxon>Flavobacteriaceae</taxon>
        <taxon>Aquimarina</taxon>
    </lineage>
</organism>
<dbReference type="OrthoDB" id="9800454at2"/>
<dbReference type="RefSeq" id="WP_140588803.1">
    <property type="nucleotide sequence ID" value="NZ_VFWZ01000001.1"/>
</dbReference>
<evidence type="ECO:0000256" key="1">
    <source>
        <dbReference type="ARBA" id="ARBA00022679"/>
    </source>
</evidence>
<dbReference type="CDD" id="cd02440">
    <property type="entry name" value="AdoMet_MTases"/>
    <property type="match status" value="1"/>
</dbReference>
<keyword evidence="4" id="KW-1185">Reference proteome</keyword>
<gene>
    <name evidence="3" type="ORF">FHK87_01170</name>
</gene>
<sequence length="237" mass="27463">MLINLKHRSNEVELMDNPNIEDKALQIALADISKVNKLLGGNAITIRAVNSMIKDIDTSKEIIIIDLGCGDGEMLRAIARIFRKKERAVKLLGIDLSKKSLLYAQKLSENYPEIQYMHQDLLEMKVSEFSCDIIISTLTLHHLTNEDIKKIMYKSLQLAKKGIIINDLHRSALAYYLFKIFSFFFIKGYVAKNDGLVSIKRAFKKQDLIQYAKDLNLTNYKITWKWAFRYRWIINNS</sequence>
<name>A0A504JDR3_9FLAO</name>
<dbReference type="EMBL" id="VFWZ01000001">
    <property type="protein sequence ID" value="TPN88854.1"/>
    <property type="molecule type" value="Genomic_DNA"/>
</dbReference>
<dbReference type="PANTHER" id="PTHR43861">
    <property type="entry name" value="TRANS-ACONITATE 2-METHYLTRANSFERASE-RELATED"/>
    <property type="match status" value="1"/>
</dbReference>
<evidence type="ECO:0000313" key="4">
    <source>
        <dbReference type="Proteomes" id="UP000315540"/>
    </source>
</evidence>
<evidence type="ECO:0000313" key="3">
    <source>
        <dbReference type="EMBL" id="TPN88854.1"/>
    </source>
</evidence>
<dbReference type="Gene3D" id="3.40.50.150">
    <property type="entry name" value="Vaccinia Virus protein VP39"/>
    <property type="match status" value="1"/>
</dbReference>
<feature type="domain" description="Methyltransferase" evidence="2">
    <location>
        <begin position="64"/>
        <end position="162"/>
    </location>
</feature>
<dbReference type="Pfam" id="PF13649">
    <property type="entry name" value="Methyltransf_25"/>
    <property type="match status" value="1"/>
</dbReference>
<comment type="caution">
    <text evidence="3">The sequence shown here is derived from an EMBL/GenBank/DDBJ whole genome shotgun (WGS) entry which is preliminary data.</text>
</comment>
<dbReference type="SUPFAM" id="SSF53335">
    <property type="entry name" value="S-adenosyl-L-methionine-dependent methyltransferases"/>
    <property type="match status" value="1"/>
</dbReference>